<dbReference type="Gene3D" id="3.40.190.290">
    <property type="match status" value="1"/>
</dbReference>
<dbReference type="GO" id="GO:0003700">
    <property type="term" value="F:DNA-binding transcription factor activity"/>
    <property type="evidence" value="ECO:0007669"/>
    <property type="project" value="InterPro"/>
</dbReference>
<dbReference type="Pfam" id="PF03466">
    <property type="entry name" value="LysR_substrate"/>
    <property type="match status" value="1"/>
</dbReference>
<comment type="similarity">
    <text evidence="1">Belongs to the LysR transcriptional regulatory family.</text>
</comment>
<feature type="domain" description="HTH lysR-type" evidence="5">
    <location>
        <begin position="1"/>
        <end position="59"/>
    </location>
</feature>
<dbReference type="Gene3D" id="1.10.10.10">
    <property type="entry name" value="Winged helix-like DNA-binding domain superfamily/Winged helix DNA-binding domain"/>
    <property type="match status" value="1"/>
</dbReference>
<proteinExistence type="inferred from homology"/>
<reference evidence="6 7" key="1">
    <citation type="submission" date="2019-03" db="EMBL/GenBank/DDBJ databases">
        <title>Genomic Encyclopedia of Type Strains, Phase IV (KMG-IV): sequencing the most valuable type-strain genomes for metagenomic binning, comparative biology and taxonomic classification.</title>
        <authorList>
            <person name="Goeker M."/>
        </authorList>
    </citation>
    <scope>NUCLEOTIDE SEQUENCE [LARGE SCALE GENOMIC DNA]</scope>
    <source>
        <strain evidence="6 7">DSM 24830</strain>
    </source>
</reference>
<keyword evidence="2" id="KW-0805">Transcription regulation</keyword>
<evidence type="ECO:0000256" key="4">
    <source>
        <dbReference type="ARBA" id="ARBA00023163"/>
    </source>
</evidence>
<dbReference type="InterPro" id="IPR036390">
    <property type="entry name" value="WH_DNA-bd_sf"/>
</dbReference>
<gene>
    <name evidence="6" type="ORF">EV695_3409</name>
</gene>
<sequence length="301" mass="33564">MGQLEDMEAFVRVVEAGGIGTAAEQMGIAKSAVSRRLSELEARLGVTLINRTTRTQKLSDTGEHYYSRALQIINEMSELNNITSNPECDLKGTIRISAPLSFGLTHLSPALDTFFKEHPQLTLDIDFTDNQIDLIGGGYDLAFRIGDLDDSSLKARRLFPVSFALCASPKYLEEHGTPKDHEALKTHQVLRYSLASNTTLTLVDKDQQKHHVATKGNIIANNGDFLSFMAAAGHGILFTPTFISWESLAIGDLVPILQDYQLPKMNAYAVYPQSRTLSRRTRLLIDFLVERFGDNPYWDQN</sequence>
<evidence type="ECO:0000313" key="7">
    <source>
        <dbReference type="Proteomes" id="UP000294887"/>
    </source>
</evidence>
<dbReference type="SUPFAM" id="SSF46785">
    <property type="entry name" value="Winged helix' DNA-binding domain"/>
    <property type="match status" value="1"/>
</dbReference>
<dbReference type="InterPro" id="IPR000847">
    <property type="entry name" value="LysR_HTH_N"/>
</dbReference>
<evidence type="ECO:0000256" key="1">
    <source>
        <dbReference type="ARBA" id="ARBA00009437"/>
    </source>
</evidence>
<dbReference type="EMBL" id="SMFQ01000005">
    <property type="protein sequence ID" value="TCJ82677.1"/>
    <property type="molecule type" value="Genomic_DNA"/>
</dbReference>
<protein>
    <submittedName>
        <fullName evidence="6">LysR family transcriptional regulator</fullName>
    </submittedName>
</protein>
<dbReference type="InterPro" id="IPR005119">
    <property type="entry name" value="LysR_subst-bd"/>
</dbReference>
<dbReference type="InterPro" id="IPR058163">
    <property type="entry name" value="LysR-type_TF_proteobact-type"/>
</dbReference>
<dbReference type="Pfam" id="PF00126">
    <property type="entry name" value="HTH_1"/>
    <property type="match status" value="1"/>
</dbReference>
<name>A0A4R1EN79_9GAMM</name>
<evidence type="ECO:0000313" key="6">
    <source>
        <dbReference type="EMBL" id="TCJ82677.1"/>
    </source>
</evidence>
<evidence type="ECO:0000256" key="2">
    <source>
        <dbReference type="ARBA" id="ARBA00023015"/>
    </source>
</evidence>
<dbReference type="CDD" id="cd08422">
    <property type="entry name" value="PBP2_CrgA_like"/>
    <property type="match status" value="1"/>
</dbReference>
<dbReference type="Proteomes" id="UP000294887">
    <property type="component" value="Unassembled WGS sequence"/>
</dbReference>
<dbReference type="InterPro" id="IPR036388">
    <property type="entry name" value="WH-like_DNA-bd_sf"/>
</dbReference>
<dbReference type="PROSITE" id="PS50931">
    <property type="entry name" value="HTH_LYSR"/>
    <property type="match status" value="1"/>
</dbReference>
<dbReference type="PANTHER" id="PTHR30537">
    <property type="entry name" value="HTH-TYPE TRANSCRIPTIONAL REGULATOR"/>
    <property type="match status" value="1"/>
</dbReference>
<accession>A0A4R1EN79</accession>
<dbReference type="AlphaFoldDB" id="A0A4R1EN79"/>
<dbReference type="FunFam" id="1.10.10.10:FF:000001">
    <property type="entry name" value="LysR family transcriptional regulator"/>
    <property type="match status" value="1"/>
</dbReference>
<keyword evidence="3" id="KW-0238">DNA-binding</keyword>
<dbReference type="GO" id="GO:0003677">
    <property type="term" value="F:DNA binding"/>
    <property type="evidence" value="ECO:0007669"/>
    <property type="project" value="UniProtKB-KW"/>
</dbReference>
<evidence type="ECO:0000256" key="3">
    <source>
        <dbReference type="ARBA" id="ARBA00023125"/>
    </source>
</evidence>
<keyword evidence="7" id="KW-1185">Reference proteome</keyword>
<keyword evidence="4" id="KW-0804">Transcription</keyword>
<dbReference type="PANTHER" id="PTHR30537:SF5">
    <property type="entry name" value="HTH-TYPE TRANSCRIPTIONAL ACTIVATOR TTDR-RELATED"/>
    <property type="match status" value="1"/>
</dbReference>
<dbReference type="OrthoDB" id="8885940at2"/>
<evidence type="ECO:0000259" key="5">
    <source>
        <dbReference type="PROSITE" id="PS50931"/>
    </source>
</evidence>
<dbReference type="RefSeq" id="WP_131907187.1">
    <property type="nucleotide sequence ID" value="NZ_BAAAFU010000007.1"/>
</dbReference>
<organism evidence="6 7">
    <name type="scientific">Cocleimonas flava</name>
    <dbReference type="NCBI Taxonomy" id="634765"/>
    <lineage>
        <taxon>Bacteria</taxon>
        <taxon>Pseudomonadati</taxon>
        <taxon>Pseudomonadota</taxon>
        <taxon>Gammaproteobacteria</taxon>
        <taxon>Thiotrichales</taxon>
        <taxon>Thiotrichaceae</taxon>
        <taxon>Cocleimonas</taxon>
    </lineage>
</organism>
<comment type="caution">
    <text evidence="6">The sequence shown here is derived from an EMBL/GenBank/DDBJ whole genome shotgun (WGS) entry which is preliminary data.</text>
</comment>
<dbReference type="SUPFAM" id="SSF53850">
    <property type="entry name" value="Periplasmic binding protein-like II"/>
    <property type="match status" value="1"/>
</dbReference>